<sequence length="1057" mass="113674">MISKFFIERPVLSNVIAILMILIGGVSLFRLAVAQYPDVVPPTVQVTTRYPGASAKTVIDTVALPIEQQVNGVEDMLYMQSYSGADGSYSLTVTFKIGTDLNFAQVLVQNRVSSALSQLPQSVQNQGVTVQKRSTAILLFVTLTSPKATYDSLFLSNFATINIRDELSRLPGVGNVTVFGAGQYSMRVWLDPNKLQARNLMPQDVISAIQQQSQQVTAGQVGAPPAPAGQAFQYTLNVSGRLDDTSEFENVIVKTGNSGDVTRVRDVGWVELGAQTYSQMFSLNNKPATGIGVFQSPGANALEVEQAVQRKMAELAKGFPQDIKYDTPFDTTKFVSESINEVYKTLVEAGLLVLIVILIFLQDWRAMLVPATTVPVTIIGAFAAMAALGFTVNISTLFAIVLAIGIVVDDAIVVVEGAAHNIEKGMSGHDAAISAMDALFAPIIGITLVLISVFLPSAFLPGLTGRMYAQFALVIAATALLSAINAATLKPTQCALWLRRPAPPEQRNFFYRGFNRVYNRLDAWYGRLIGRLVAHSNISVICALILIAIGGYGLSRVPTGFIPIEDQGYLLVAVQLPDGASLDRTQRVLTRVSDISGKTAGVEQVITIAGISALDNSSSLANAGVAYLILKEWSARGEGEDLRSLFVGLNEKLSVIEEARILVVPPPPIQGIGNAAGFAMQVQLRDGNSDFSKLQAITGAVVSNASTQSALQRVSSPFRSMVPQFDVEVDRVKAQTMHVTTDQVFSTLSSYMGSSYVNQFNKFGRTFQVYTQGDAQFRLTPRDIERLTVRNSQGDMIPLGAVAKITPAVGPSLISLYNLYPSATVIGLPATGYSSGQSMNLMEEIAAKTLPAGTGFEWTAMSYQEKVVGGQIYWAFGLALLLVYLVLAGQYESWYAPASVILAVPLSLLGPMLVLSGLRIENNLYTQIGIILLIALSAKNAILIVEVALELHVRNRKPLLESAVEAARARFRPILMTSFAFILGVVPLVLATGAGANARRSIGITVFSGMLASTCLAVLFVPTFFVVIQRFENWLKERKAKKAGGVQAAPQTTGAGH</sequence>
<dbReference type="Gene3D" id="3.30.2090.10">
    <property type="entry name" value="Multidrug efflux transporter AcrB TolC docking domain, DN and DC subdomains"/>
    <property type="match status" value="2"/>
</dbReference>
<accession>A0A1B1U8S0</accession>
<feature type="transmembrane region" description="Helical" evidence="9">
    <location>
        <begin position="924"/>
        <end position="953"/>
    </location>
</feature>
<keyword evidence="4" id="KW-1003">Cell membrane</keyword>
<feature type="transmembrane region" description="Helical" evidence="9">
    <location>
        <begin position="368"/>
        <end position="390"/>
    </location>
</feature>
<comment type="subcellular location">
    <subcellularLocation>
        <location evidence="1 9">Cell inner membrane</location>
        <topology evidence="1 9">Multi-pass membrane protein</topology>
    </subcellularLocation>
</comment>
<dbReference type="GO" id="GO:0015562">
    <property type="term" value="F:efflux transmembrane transporter activity"/>
    <property type="evidence" value="ECO:0007669"/>
    <property type="project" value="InterPro"/>
</dbReference>
<keyword evidence="3 9" id="KW-0813">Transport</keyword>
<dbReference type="SUPFAM" id="SSF82714">
    <property type="entry name" value="Multidrug efflux transporter AcrB TolC docking domain, DN and DC subdomains"/>
    <property type="match status" value="2"/>
</dbReference>
<dbReference type="STRING" id="1274631.LMTR13_02065"/>
<reference evidence="10 11" key="1">
    <citation type="submission" date="2016-07" db="EMBL/GenBank/DDBJ databases">
        <title>Complete genome sequence of Bradyrhizobium icense LMTR 13T, a potential inoculant strain isolated from lima bean (Phaseolus lunatus) in Peru.</title>
        <authorList>
            <person name="Ormeno-Orrillo E."/>
            <person name="Duran D."/>
            <person name="Rogel M.A."/>
            <person name="Rey L."/>
            <person name="Imperial J."/>
            <person name="Ruiz-Argueso T."/>
            <person name="Martinez-Romero E."/>
        </authorList>
    </citation>
    <scope>NUCLEOTIDE SEQUENCE [LARGE SCALE GENOMIC DNA]</scope>
    <source>
        <strain evidence="10 11">LMTR 13</strain>
    </source>
</reference>
<feature type="transmembrane region" description="Helical" evidence="9">
    <location>
        <begin position="894"/>
        <end position="918"/>
    </location>
</feature>
<dbReference type="Pfam" id="PF00873">
    <property type="entry name" value="ACR_tran"/>
    <property type="match status" value="1"/>
</dbReference>
<dbReference type="RefSeq" id="WP_065726473.1">
    <property type="nucleotide sequence ID" value="NZ_CP016428.1"/>
</dbReference>
<dbReference type="InterPro" id="IPR027463">
    <property type="entry name" value="AcrB_DN_DC_subdom"/>
</dbReference>
<dbReference type="InterPro" id="IPR001036">
    <property type="entry name" value="Acrflvin-R"/>
</dbReference>
<dbReference type="NCBIfam" id="TIGR00915">
    <property type="entry name" value="2A0602"/>
    <property type="match status" value="1"/>
</dbReference>
<evidence type="ECO:0000256" key="7">
    <source>
        <dbReference type="ARBA" id="ARBA00022989"/>
    </source>
</evidence>
<evidence type="ECO:0000256" key="1">
    <source>
        <dbReference type="ARBA" id="ARBA00004429"/>
    </source>
</evidence>
<feature type="transmembrane region" description="Helical" evidence="9">
    <location>
        <begin position="467"/>
        <end position="489"/>
    </location>
</feature>
<evidence type="ECO:0000256" key="5">
    <source>
        <dbReference type="ARBA" id="ARBA00022519"/>
    </source>
</evidence>
<dbReference type="GO" id="GO:0009636">
    <property type="term" value="P:response to toxic substance"/>
    <property type="evidence" value="ECO:0007669"/>
    <property type="project" value="UniProtKB-ARBA"/>
</dbReference>
<feature type="transmembrane region" description="Helical" evidence="9">
    <location>
        <begin position="1002"/>
        <end position="1028"/>
    </location>
</feature>
<feature type="transmembrane region" description="Helical" evidence="9">
    <location>
        <begin position="431"/>
        <end position="455"/>
    </location>
</feature>
<evidence type="ECO:0000313" key="11">
    <source>
        <dbReference type="Proteomes" id="UP000092839"/>
    </source>
</evidence>
<evidence type="ECO:0000256" key="6">
    <source>
        <dbReference type="ARBA" id="ARBA00022692"/>
    </source>
</evidence>
<dbReference type="Proteomes" id="UP000092839">
    <property type="component" value="Chromosome"/>
</dbReference>
<dbReference type="Gene3D" id="3.30.70.1440">
    <property type="entry name" value="Multidrug efflux transporter AcrB pore domain"/>
    <property type="match status" value="1"/>
</dbReference>
<keyword evidence="5 9" id="KW-0997">Cell inner membrane</keyword>
<proteinExistence type="inferred from homology"/>
<feature type="transmembrane region" description="Helical" evidence="9">
    <location>
        <begin position="12"/>
        <end position="33"/>
    </location>
</feature>
<dbReference type="NCBIfam" id="NF000282">
    <property type="entry name" value="RND_permease_1"/>
    <property type="match status" value="1"/>
</dbReference>
<feature type="transmembrane region" description="Helical" evidence="9">
    <location>
        <begin position="532"/>
        <end position="554"/>
    </location>
</feature>
<dbReference type="KEGG" id="bic:LMTR13_02065"/>
<dbReference type="OrthoDB" id="9807350at2"/>
<gene>
    <name evidence="10" type="ORF">LMTR13_02065</name>
</gene>
<dbReference type="AlphaFoldDB" id="A0A1B1U8S0"/>
<keyword evidence="7 9" id="KW-1133">Transmembrane helix</keyword>
<comment type="similarity">
    <text evidence="2 9">Belongs to the resistance-nodulation-cell division (RND) (TC 2.A.6) family.</text>
</comment>
<keyword evidence="6 9" id="KW-0812">Transmembrane</keyword>
<evidence type="ECO:0000256" key="9">
    <source>
        <dbReference type="RuleBase" id="RU364070"/>
    </source>
</evidence>
<dbReference type="PRINTS" id="PR00702">
    <property type="entry name" value="ACRIFLAVINRP"/>
</dbReference>
<evidence type="ECO:0000313" key="10">
    <source>
        <dbReference type="EMBL" id="ANV99156.1"/>
    </source>
</evidence>
<dbReference type="FunFam" id="3.30.70.1430:FF:000001">
    <property type="entry name" value="Efflux pump membrane transporter"/>
    <property type="match status" value="1"/>
</dbReference>
<dbReference type="GO" id="GO:0005886">
    <property type="term" value="C:plasma membrane"/>
    <property type="evidence" value="ECO:0007669"/>
    <property type="project" value="UniProtKB-SubCell"/>
</dbReference>
<keyword evidence="8 9" id="KW-0472">Membrane</keyword>
<evidence type="ECO:0000256" key="8">
    <source>
        <dbReference type="ARBA" id="ARBA00023136"/>
    </source>
</evidence>
<protein>
    <recommendedName>
        <fullName evidence="9">Efflux pump membrane transporter</fullName>
    </recommendedName>
</protein>
<dbReference type="PANTHER" id="PTHR32063:SF13">
    <property type="entry name" value="MULTIDRUG EFFLUX PUMP SUBUNIT ACRB-RELATED"/>
    <property type="match status" value="1"/>
</dbReference>
<feature type="transmembrane region" description="Helical" evidence="9">
    <location>
        <begin position="974"/>
        <end position="996"/>
    </location>
</feature>
<organism evidence="10 11">
    <name type="scientific">Bradyrhizobium icense</name>
    <dbReference type="NCBI Taxonomy" id="1274631"/>
    <lineage>
        <taxon>Bacteria</taxon>
        <taxon>Pseudomonadati</taxon>
        <taxon>Pseudomonadota</taxon>
        <taxon>Alphaproteobacteria</taxon>
        <taxon>Hyphomicrobiales</taxon>
        <taxon>Nitrobacteraceae</taxon>
        <taxon>Bradyrhizobium</taxon>
    </lineage>
</organism>
<feature type="transmembrane region" description="Helical" evidence="9">
    <location>
        <begin position="342"/>
        <end position="361"/>
    </location>
</feature>
<dbReference type="InterPro" id="IPR004764">
    <property type="entry name" value="MdtF-like"/>
</dbReference>
<name>A0A1B1U8S0_9BRAD</name>
<dbReference type="SUPFAM" id="SSF82693">
    <property type="entry name" value="Multidrug efflux transporter AcrB pore domain, PN1, PN2, PC1 and PC2 subdomains"/>
    <property type="match status" value="4"/>
</dbReference>
<dbReference type="Gene3D" id="1.20.1640.10">
    <property type="entry name" value="Multidrug efflux transporter AcrB transmembrane domain"/>
    <property type="match status" value="2"/>
</dbReference>
<dbReference type="SUPFAM" id="SSF82866">
    <property type="entry name" value="Multidrug efflux transporter AcrB transmembrane domain"/>
    <property type="match status" value="2"/>
</dbReference>
<dbReference type="GO" id="GO:0042910">
    <property type="term" value="F:xenobiotic transmembrane transporter activity"/>
    <property type="evidence" value="ECO:0007669"/>
    <property type="project" value="TreeGrafter"/>
</dbReference>
<feature type="transmembrane region" description="Helical" evidence="9">
    <location>
        <begin position="871"/>
        <end position="887"/>
    </location>
</feature>
<dbReference type="EMBL" id="CP016428">
    <property type="protein sequence ID" value="ANV99156.1"/>
    <property type="molecule type" value="Genomic_DNA"/>
</dbReference>
<dbReference type="Gene3D" id="3.30.70.1320">
    <property type="entry name" value="Multidrug efflux transporter AcrB pore domain like"/>
    <property type="match status" value="1"/>
</dbReference>
<evidence type="ECO:0000256" key="4">
    <source>
        <dbReference type="ARBA" id="ARBA00022475"/>
    </source>
</evidence>
<evidence type="ECO:0000256" key="2">
    <source>
        <dbReference type="ARBA" id="ARBA00010942"/>
    </source>
</evidence>
<keyword evidence="11" id="KW-1185">Reference proteome</keyword>
<feature type="transmembrane region" description="Helical" evidence="9">
    <location>
        <begin position="396"/>
        <end position="419"/>
    </location>
</feature>
<dbReference type="Gene3D" id="3.30.70.1430">
    <property type="entry name" value="Multidrug efflux transporter AcrB pore domain"/>
    <property type="match status" value="2"/>
</dbReference>
<dbReference type="PANTHER" id="PTHR32063">
    <property type="match status" value="1"/>
</dbReference>
<evidence type="ECO:0000256" key="3">
    <source>
        <dbReference type="ARBA" id="ARBA00022448"/>
    </source>
</evidence>